<evidence type="ECO:0000259" key="2">
    <source>
        <dbReference type="Pfam" id="PF01243"/>
    </source>
</evidence>
<comment type="caution">
    <text evidence="3">The sequence shown here is derived from an EMBL/GenBank/DDBJ whole genome shotgun (WGS) entry which is preliminary data.</text>
</comment>
<dbReference type="Gene3D" id="2.30.110.10">
    <property type="entry name" value="Electron Transport, Fmn-binding Protein, Chain A"/>
    <property type="match status" value="1"/>
</dbReference>
<accession>A0ABU2FA58</accession>
<dbReference type="EMBL" id="JAMQON010000001">
    <property type="protein sequence ID" value="MDS0259163.1"/>
    <property type="molecule type" value="Genomic_DNA"/>
</dbReference>
<evidence type="ECO:0000313" key="3">
    <source>
        <dbReference type="EMBL" id="MDS0259163.1"/>
    </source>
</evidence>
<organism evidence="3 4">
    <name type="scientific">Haloarcula saliterrae</name>
    <dbReference type="NCBI Taxonomy" id="2950534"/>
    <lineage>
        <taxon>Archaea</taxon>
        <taxon>Methanobacteriati</taxon>
        <taxon>Methanobacteriota</taxon>
        <taxon>Stenosarchaea group</taxon>
        <taxon>Halobacteria</taxon>
        <taxon>Halobacteriales</taxon>
        <taxon>Haloarculaceae</taxon>
        <taxon>Haloarcula</taxon>
    </lineage>
</organism>
<evidence type="ECO:0000256" key="1">
    <source>
        <dbReference type="SAM" id="MobiDB-lite"/>
    </source>
</evidence>
<dbReference type="Proteomes" id="UP001259659">
    <property type="component" value="Unassembled WGS sequence"/>
</dbReference>
<protein>
    <submittedName>
        <fullName evidence="3">Pyridoxamine 5'-phosphate oxidase family protein</fullName>
    </submittedName>
</protein>
<dbReference type="SUPFAM" id="SSF50475">
    <property type="entry name" value="FMN-binding split barrel"/>
    <property type="match status" value="1"/>
</dbReference>
<feature type="region of interest" description="Disordered" evidence="1">
    <location>
        <begin position="1"/>
        <end position="28"/>
    </location>
</feature>
<feature type="domain" description="Pyridoxamine 5'-phosphate oxidase N-terminal" evidence="2">
    <location>
        <begin position="52"/>
        <end position="168"/>
    </location>
</feature>
<dbReference type="InterPro" id="IPR012349">
    <property type="entry name" value="Split_barrel_FMN-bd"/>
</dbReference>
<evidence type="ECO:0000313" key="4">
    <source>
        <dbReference type="Proteomes" id="UP001259659"/>
    </source>
</evidence>
<keyword evidence="4" id="KW-1185">Reference proteome</keyword>
<reference evidence="3 4" key="1">
    <citation type="submission" date="2022-06" db="EMBL/GenBank/DDBJ databases">
        <title>Haloarcula sp. a new haloarchaeum isolate from saline soil.</title>
        <authorList>
            <person name="Strakova D."/>
            <person name="Galisteo C."/>
            <person name="Sanchez-Porro C."/>
            <person name="Ventosa A."/>
        </authorList>
    </citation>
    <scope>NUCLEOTIDE SEQUENCE [LARGE SCALE GENOMIC DNA]</scope>
    <source>
        <strain evidence="3 4">S1CR25-12</strain>
    </source>
</reference>
<dbReference type="InterPro" id="IPR011576">
    <property type="entry name" value="Pyridox_Oxase_N"/>
</dbReference>
<sequence length="202" mass="22912">MSGKDHFGGTEESRSDEELPGSEGEHEIQEELNTKERALQFYDGAMQESLNDRMISFIDERIMFFLSTADGAGETDCSPRFGPQGFVNVLDENRLAYPEYRGNGVQASLGNMQENSQATFLFVDWWETTVGLHVNGEVTLREQLPEAVDPTDVDKTKLWVELEVEEAYIHCAKHVPKLAIEEFDPPWGIDDLEVKKANYFVD</sequence>
<gene>
    <name evidence="3" type="ORF">NDI56_07130</name>
</gene>
<name>A0ABU2FA58_9EURY</name>
<dbReference type="RefSeq" id="WP_310918751.1">
    <property type="nucleotide sequence ID" value="NZ_JAMQON010000001.1"/>
</dbReference>
<proteinExistence type="predicted"/>
<dbReference type="Pfam" id="PF01243">
    <property type="entry name" value="PNPOx_N"/>
    <property type="match status" value="1"/>
</dbReference>
<dbReference type="PANTHER" id="PTHR42815:SF2">
    <property type="entry name" value="FAD-BINDING, PUTATIVE (AFU_ORTHOLOGUE AFUA_6G07600)-RELATED"/>
    <property type="match status" value="1"/>
</dbReference>
<dbReference type="PANTHER" id="PTHR42815">
    <property type="entry name" value="FAD-BINDING, PUTATIVE (AFU_ORTHOLOGUE AFUA_6G07600)-RELATED"/>
    <property type="match status" value="1"/>
</dbReference>